<organism evidence="3 4">
    <name type="scientific">Rousettus aegyptiacus</name>
    <name type="common">Egyptian fruit bat</name>
    <name type="synonym">Pteropus aegyptiacus</name>
    <dbReference type="NCBI Taxonomy" id="9407"/>
    <lineage>
        <taxon>Eukaryota</taxon>
        <taxon>Metazoa</taxon>
        <taxon>Chordata</taxon>
        <taxon>Craniata</taxon>
        <taxon>Vertebrata</taxon>
        <taxon>Euteleostomi</taxon>
        <taxon>Mammalia</taxon>
        <taxon>Eutheria</taxon>
        <taxon>Laurasiatheria</taxon>
        <taxon>Chiroptera</taxon>
        <taxon>Yinpterochiroptera</taxon>
        <taxon>Pteropodoidea</taxon>
        <taxon>Pteropodidae</taxon>
        <taxon>Rousettinae</taxon>
        <taxon>Rousettus</taxon>
    </lineage>
</organism>
<dbReference type="InterPro" id="IPR001909">
    <property type="entry name" value="KRAB"/>
</dbReference>
<dbReference type="Proteomes" id="UP000593571">
    <property type="component" value="Unassembled WGS sequence"/>
</dbReference>
<dbReference type="Pfam" id="PF01352">
    <property type="entry name" value="KRAB"/>
    <property type="match status" value="1"/>
</dbReference>
<sequence>MLSERTWWNKQRAMAAQQILAFSEQKSTPNWKMASELILPESQSLLTFEDVAISFSKEEWKLMGPAQKMLYSDVMQENYETVISLGKDSSFPLYRS</sequence>
<feature type="domain" description="KRAB" evidence="1">
    <location>
        <begin position="46"/>
        <end position="96"/>
    </location>
</feature>
<dbReference type="PROSITE" id="PS50805">
    <property type="entry name" value="KRAB"/>
    <property type="match status" value="1"/>
</dbReference>
<dbReference type="AlphaFoldDB" id="A0A7J8EN15"/>
<dbReference type="SMART" id="SM00349">
    <property type="entry name" value="KRAB"/>
    <property type="match status" value="1"/>
</dbReference>
<feature type="domain" description="KRAB-related" evidence="2">
    <location>
        <begin position="43"/>
        <end position="96"/>
    </location>
</feature>
<evidence type="ECO:0000259" key="1">
    <source>
        <dbReference type="PROSITE" id="PS50805"/>
    </source>
</evidence>
<reference evidence="3 4" key="1">
    <citation type="journal article" date="2020" name="Nature">
        <title>Six reference-quality genomes reveal evolution of bat adaptations.</title>
        <authorList>
            <person name="Jebb D."/>
            <person name="Huang Z."/>
            <person name="Pippel M."/>
            <person name="Hughes G.M."/>
            <person name="Lavrichenko K."/>
            <person name="Devanna P."/>
            <person name="Winkler S."/>
            <person name="Jermiin L.S."/>
            <person name="Skirmuntt E.C."/>
            <person name="Katzourakis A."/>
            <person name="Burkitt-Gray L."/>
            <person name="Ray D.A."/>
            <person name="Sullivan K.A.M."/>
            <person name="Roscito J.G."/>
            <person name="Kirilenko B.M."/>
            <person name="Davalos L.M."/>
            <person name="Corthals A.P."/>
            <person name="Power M.L."/>
            <person name="Jones G."/>
            <person name="Ransome R.D."/>
            <person name="Dechmann D.K.N."/>
            <person name="Locatelli A.G."/>
            <person name="Puechmaille S.J."/>
            <person name="Fedrigo O."/>
            <person name="Jarvis E.D."/>
            <person name="Hiller M."/>
            <person name="Vernes S.C."/>
            <person name="Myers E.W."/>
            <person name="Teeling E.C."/>
        </authorList>
    </citation>
    <scope>NUCLEOTIDE SEQUENCE [LARGE SCALE GENOMIC DNA]</scope>
    <source>
        <strain evidence="3">MRouAeg1</strain>
        <tissue evidence="3">Muscle</tissue>
    </source>
</reference>
<dbReference type="EMBL" id="JACASE010000009">
    <property type="protein sequence ID" value="KAF6436746.1"/>
    <property type="molecule type" value="Genomic_DNA"/>
</dbReference>
<gene>
    <name evidence="3" type="ORF">HJG63_021270</name>
</gene>
<comment type="caution">
    <text evidence="3">The sequence shown here is derived from an EMBL/GenBank/DDBJ whole genome shotgun (WGS) entry which is preliminary data.</text>
</comment>
<dbReference type="GO" id="GO:0006355">
    <property type="term" value="P:regulation of DNA-templated transcription"/>
    <property type="evidence" value="ECO:0007669"/>
    <property type="project" value="InterPro"/>
</dbReference>
<dbReference type="PANTHER" id="PTHR23232">
    <property type="entry name" value="KRAB DOMAIN C2H2 ZINC FINGER"/>
    <property type="match status" value="1"/>
</dbReference>
<dbReference type="InterPro" id="IPR036051">
    <property type="entry name" value="KRAB_dom_sf"/>
</dbReference>
<dbReference type="PROSITE" id="PS50806">
    <property type="entry name" value="KRAB_RELATED"/>
    <property type="match status" value="1"/>
</dbReference>
<keyword evidence="4" id="KW-1185">Reference proteome</keyword>
<evidence type="ECO:0000259" key="2">
    <source>
        <dbReference type="PROSITE" id="PS50806"/>
    </source>
</evidence>
<name>A0A7J8EN15_ROUAE</name>
<dbReference type="CDD" id="cd07765">
    <property type="entry name" value="KRAB_A-box"/>
    <property type="match status" value="1"/>
</dbReference>
<dbReference type="Gene3D" id="6.10.140.140">
    <property type="match status" value="1"/>
</dbReference>
<evidence type="ECO:0000313" key="4">
    <source>
        <dbReference type="Proteomes" id="UP000593571"/>
    </source>
</evidence>
<dbReference type="InterPro" id="IPR003655">
    <property type="entry name" value="aKRAB"/>
</dbReference>
<dbReference type="PANTHER" id="PTHR23232:SF163">
    <property type="entry name" value="ZINC FINGER PROTEIN 589"/>
    <property type="match status" value="1"/>
</dbReference>
<protein>
    <recommendedName>
        <fullName evidence="5">Zinc finger protein 75D</fullName>
    </recommendedName>
</protein>
<evidence type="ECO:0000313" key="3">
    <source>
        <dbReference type="EMBL" id="KAF6436746.1"/>
    </source>
</evidence>
<dbReference type="SUPFAM" id="SSF109640">
    <property type="entry name" value="KRAB domain (Kruppel-associated box)"/>
    <property type="match status" value="1"/>
</dbReference>
<accession>A0A7J8EN15</accession>
<proteinExistence type="predicted"/>
<evidence type="ECO:0008006" key="5">
    <source>
        <dbReference type="Google" id="ProtNLM"/>
    </source>
</evidence>
<dbReference type="InterPro" id="IPR050169">
    <property type="entry name" value="Krueppel_C2H2_ZnF"/>
</dbReference>